<dbReference type="Gene3D" id="3.40.50.2300">
    <property type="match status" value="1"/>
</dbReference>
<evidence type="ECO:0000256" key="2">
    <source>
        <dbReference type="ARBA" id="ARBA00004370"/>
    </source>
</evidence>
<evidence type="ECO:0000313" key="17">
    <source>
        <dbReference type="EMBL" id="TWT87163.1"/>
    </source>
</evidence>
<dbReference type="Pfam" id="PF02518">
    <property type="entry name" value="HATPase_c"/>
    <property type="match status" value="1"/>
</dbReference>
<feature type="domain" description="Response regulatory" evidence="16">
    <location>
        <begin position="678"/>
        <end position="797"/>
    </location>
</feature>
<comment type="catalytic activity">
    <reaction evidence="1">
        <text>ATP + protein L-histidine = ADP + protein N-phospho-L-histidine.</text>
        <dbReference type="EC" id="2.7.13.3"/>
    </reaction>
</comment>
<dbReference type="GO" id="GO:0000155">
    <property type="term" value="F:phosphorelay sensor kinase activity"/>
    <property type="evidence" value="ECO:0007669"/>
    <property type="project" value="InterPro"/>
</dbReference>
<dbReference type="Gene3D" id="6.10.340.10">
    <property type="match status" value="1"/>
</dbReference>
<dbReference type="PANTHER" id="PTHR45339">
    <property type="entry name" value="HYBRID SIGNAL TRANSDUCTION HISTIDINE KINASE J"/>
    <property type="match status" value="1"/>
</dbReference>
<evidence type="ECO:0000256" key="6">
    <source>
        <dbReference type="ARBA" id="ARBA00022692"/>
    </source>
</evidence>
<keyword evidence="12 14" id="KW-0472">Membrane</keyword>
<evidence type="ECO:0000256" key="8">
    <source>
        <dbReference type="ARBA" id="ARBA00022777"/>
    </source>
</evidence>
<accession>A0A5C5ZL56</accession>
<evidence type="ECO:0000256" key="1">
    <source>
        <dbReference type="ARBA" id="ARBA00000085"/>
    </source>
</evidence>
<dbReference type="InterPro" id="IPR001789">
    <property type="entry name" value="Sig_transdc_resp-reg_receiver"/>
</dbReference>
<dbReference type="InterPro" id="IPR011006">
    <property type="entry name" value="CheY-like_superfamily"/>
</dbReference>
<dbReference type="SUPFAM" id="SSF55874">
    <property type="entry name" value="ATPase domain of HSP90 chaperone/DNA topoisomerase II/histidine kinase"/>
    <property type="match status" value="1"/>
</dbReference>
<evidence type="ECO:0000256" key="5">
    <source>
        <dbReference type="ARBA" id="ARBA00022679"/>
    </source>
</evidence>
<evidence type="ECO:0000256" key="7">
    <source>
        <dbReference type="ARBA" id="ARBA00022741"/>
    </source>
</evidence>
<dbReference type="CDD" id="cd16922">
    <property type="entry name" value="HATPase_EvgS-ArcB-TorS-like"/>
    <property type="match status" value="1"/>
</dbReference>
<keyword evidence="6 14" id="KW-0812">Transmembrane</keyword>
<evidence type="ECO:0000313" key="18">
    <source>
        <dbReference type="Proteomes" id="UP000315440"/>
    </source>
</evidence>
<dbReference type="InterPro" id="IPR032255">
    <property type="entry name" value="HBM"/>
</dbReference>
<sequence>MKPPTASPPARHITVGRKISLGFAIVLALHVSIAVLSHQGLTKADGDRARINALREQVTLFYEINRIVGEVRHNVSLFVHNGFAGPERRAMELFDRLETLLAEAEQVNLFNREAASLVAMRSHVETHREILEAVVADRANRDQILHAGLKSQRDELLAGLAALRELRPDDTLTNAVRAELRLAELSVMRFVNDPDSSHVRDAVTHLKEARRRIAAAAAGASGAQARLLDELIRATHGYRERIIQLVQATRGYLHLTNVVLAGEEQEFLYHARKIQTAHAEGARALSESMLSSSVRYQRASNWFSLVTIVLGVLAAWMIKRDIAPTLQSIAATFERLTRGEECGAIPGAERSDELGELAAAAQVFKEKAAETTRLLRESETAKAELNTLNGQLAEQTAIAEQMATEATAATRSKSEFLANMSHEIRTPMTAILGFTTILEECDDPDQHRDAVGTIRRNGEHLLGVINDILDLSKVEAGKLTVSLAPVDPRTLLLEAIGLMQVKADGAGVSLSMTIDSPLPRKIASDAVRLRQVLLNLIGNAIKFTEAGGVSVNAGYDEISEGFGTLRVDIVDSGIGIHEEQQALLFQPFSQADNSMQRDFGGTGLGLAISKRLAEMLGGDVRLVSSSPGEGSHFRLTIDATCVPGSADQGPLAPVAATQNAAVSLESTDANPGSLVKKRVLIAEDGPDNQRFLRFVLERAGAEVRIVENGLIATETLLASDDQEEAYDCVLMDMQMPVCDGYEATRLLREAGYRRPIVALTAHAMDSDRQKCLDAGCDDFQTKPVDPAKLLSVVAAWAQRAESPLHMHA</sequence>
<dbReference type="SMART" id="SM00388">
    <property type="entry name" value="HisKA"/>
    <property type="match status" value="1"/>
</dbReference>
<organism evidence="17 18">
    <name type="scientific">Pseudobythopirellula maris</name>
    <dbReference type="NCBI Taxonomy" id="2527991"/>
    <lineage>
        <taxon>Bacteria</taxon>
        <taxon>Pseudomonadati</taxon>
        <taxon>Planctomycetota</taxon>
        <taxon>Planctomycetia</taxon>
        <taxon>Pirellulales</taxon>
        <taxon>Lacipirellulaceae</taxon>
        <taxon>Pseudobythopirellula</taxon>
    </lineage>
</organism>
<evidence type="ECO:0000256" key="9">
    <source>
        <dbReference type="ARBA" id="ARBA00022840"/>
    </source>
</evidence>
<dbReference type="Pfam" id="PF00072">
    <property type="entry name" value="Response_reg"/>
    <property type="match status" value="1"/>
</dbReference>
<dbReference type="CDD" id="cd17546">
    <property type="entry name" value="REC_hyHK_CKI1_RcsC-like"/>
    <property type="match status" value="1"/>
</dbReference>
<evidence type="ECO:0000256" key="4">
    <source>
        <dbReference type="ARBA" id="ARBA00022553"/>
    </source>
</evidence>
<gene>
    <name evidence="17" type="primary">barA_3</name>
    <name evidence="17" type="ORF">Mal64_26980</name>
</gene>
<evidence type="ECO:0000259" key="16">
    <source>
        <dbReference type="PROSITE" id="PS50110"/>
    </source>
</evidence>
<dbReference type="Gene3D" id="3.30.565.10">
    <property type="entry name" value="Histidine kinase-like ATPase, C-terminal domain"/>
    <property type="match status" value="1"/>
</dbReference>
<dbReference type="PRINTS" id="PR00344">
    <property type="entry name" value="BCTRLSENSOR"/>
</dbReference>
<feature type="transmembrane region" description="Helical" evidence="14">
    <location>
        <begin position="299"/>
        <end position="318"/>
    </location>
</feature>
<dbReference type="RefSeq" id="WP_146401054.1">
    <property type="nucleotide sequence ID" value="NZ_SJPQ01000003.1"/>
</dbReference>
<dbReference type="PANTHER" id="PTHR45339:SF1">
    <property type="entry name" value="HYBRID SIGNAL TRANSDUCTION HISTIDINE KINASE J"/>
    <property type="match status" value="1"/>
</dbReference>
<dbReference type="EC" id="2.7.13.3" evidence="3"/>
<comment type="subcellular location">
    <subcellularLocation>
        <location evidence="2">Membrane</location>
    </subcellularLocation>
</comment>
<keyword evidence="7" id="KW-0547">Nucleotide-binding</keyword>
<keyword evidence="10 14" id="KW-1133">Transmembrane helix</keyword>
<dbReference type="PROSITE" id="PS50109">
    <property type="entry name" value="HIS_KIN"/>
    <property type="match status" value="1"/>
</dbReference>
<dbReference type="AlphaFoldDB" id="A0A5C5ZL56"/>
<dbReference type="FunFam" id="1.10.287.130:FF:000004">
    <property type="entry name" value="Ethylene receptor 1"/>
    <property type="match status" value="1"/>
</dbReference>
<dbReference type="OrthoDB" id="229369at2"/>
<dbReference type="InterPro" id="IPR036097">
    <property type="entry name" value="HisK_dim/P_sf"/>
</dbReference>
<dbReference type="GO" id="GO:0005524">
    <property type="term" value="F:ATP binding"/>
    <property type="evidence" value="ECO:0007669"/>
    <property type="project" value="UniProtKB-KW"/>
</dbReference>
<dbReference type="InterPro" id="IPR005467">
    <property type="entry name" value="His_kinase_dom"/>
</dbReference>
<dbReference type="SMART" id="SM00387">
    <property type="entry name" value="HATPase_c"/>
    <property type="match status" value="1"/>
</dbReference>
<name>A0A5C5ZL56_9BACT</name>
<dbReference type="InterPro" id="IPR036890">
    <property type="entry name" value="HATPase_C_sf"/>
</dbReference>
<evidence type="ECO:0000256" key="3">
    <source>
        <dbReference type="ARBA" id="ARBA00012438"/>
    </source>
</evidence>
<dbReference type="PROSITE" id="PS50110">
    <property type="entry name" value="RESPONSE_REGULATORY"/>
    <property type="match status" value="1"/>
</dbReference>
<feature type="modified residue" description="4-aspartylphosphate" evidence="13">
    <location>
        <position position="732"/>
    </location>
</feature>
<dbReference type="Proteomes" id="UP000315440">
    <property type="component" value="Unassembled WGS sequence"/>
</dbReference>
<dbReference type="EMBL" id="SJPQ01000003">
    <property type="protein sequence ID" value="TWT87163.1"/>
    <property type="molecule type" value="Genomic_DNA"/>
</dbReference>
<keyword evidence="4 13" id="KW-0597">Phosphoprotein</keyword>
<dbReference type="SUPFAM" id="SSF52172">
    <property type="entry name" value="CheY-like"/>
    <property type="match status" value="1"/>
</dbReference>
<proteinExistence type="predicted"/>
<dbReference type="SMART" id="SM00448">
    <property type="entry name" value="REC"/>
    <property type="match status" value="1"/>
</dbReference>
<evidence type="ECO:0000256" key="10">
    <source>
        <dbReference type="ARBA" id="ARBA00022989"/>
    </source>
</evidence>
<dbReference type="Pfam" id="PF00512">
    <property type="entry name" value="HisKA"/>
    <property type="match status" value="1"/>
</dbReference>
<dbReference type="GO" id="GO:0016020">
    <property type="term" value="C:membrane"/>
    <property type="evidence" value="ECO:0007669"/>
    <property type="project" value="UniProtKB-SubCell"/>
</dbReference>
<dbReference type="InterPro" id="IPR003594">
    <property type="entry name" value="HATPase_dom"/>
</dbReference>
<comment type="caution">
    <text evidence="17">The sequence shown here is derived from an EMBL/GenBank/DDBJ whole genome shotgun (WGS) entry which is preliminary data.</text>
</comment>
<evidence type="ECO:0000256" key="13">
    <source>
        <dbReference type="PROSITE-ProRule" id="PRU00169"/>
    </source>
</evidence>
<evidence type="ECO:0000256" key="11">
    <source>
        <dbReference type="ARBA" id="ARBA00023012"/>
    </source>
</evidence>
<dbReference type="SUPFAM" id="SSF47384">
    <property type="entry name" value="Homodimeric domain of signal transducing histidine kinase"/>
    <property type="match status" value="1"/>
</dbReference>
<protein>
    <recommendedName>
        <fullName evidence="3">histidine kinase</fullName>
        <ecNumber evidence="3">2.7.13.3</ecNumber>
    </recommendedName>
</protein>
<evidence type="ECO:0000256" key="14">
    <source>
        <dbReference type="SAM" id="Phobius"/>
    </source>
</evidence>
<dbReference type="CDD" id="cd00082">
    <property type="entry name" value="HisKA"/>
    <property type="match status" value="1"/>
</dbReference>
<feature type="domain" description="Histidine kinase" evidence="15">
    <location>
        <begin position="419"/>
        <end position="641"/>
    </location>
</feature>
<keyword evidence="9" id="KW-0067">ATP-binding</keyword>
<keyword evidence="8 17" id="KW-0418">Kinase</keyword>
<dbReference type="Gene3D" id="1.10.287.130">
    <property type="match status" value="1"/>
</dbReference>
<dbReference type="FunFam" id="3.30.565.10:FF:000010">
    <property type="entry name" value="Sensor histidine kinase RcsC"/>
    <property type="match status" value="1"/>
</dbReference>
<keyword evidence="18" id="KW-1185">Reference proteome</keyword>
<feature type="transmembrane region" description="Helical" evidence="14">
    <location>
        <begin position="20"/>
        <end position="41"/>
    </location>
</feature>
<evidence type="ECO:0000256" key="12">
    <source>
        <dbReference type="ARBA" id="ARBA00023136"/>
    </source>
</evidence>
<dbReference type="InterPro" id="IPR003661">
    <property type="entry name" value="HisK_dim/P_dom"/>
</dbReference>
<reference evidence="17 18" key="1">
    <citation type="submission" date="2019-02" db="EMBL/GenBank/DDBJ databases">
        <title>Deep-cultivation of Planctomycetes and their phenomic and genomic characterization uncovers novel biology.</title>
        <authorList>
            <person name="Wiegand S."/>
            <person name="Jogler M."/>
            <person name="Boedeker C."/>
            <person name="Pinto D."/>
            <person name="Vollmers J."/>
            <person name="Rivas-Marin E."/>
            <person name="Kohn T."/>
            <person name="Peeters S.H."/>
            <person name="Heuer A."/>
            <person name="Rast P."/>
            <person name="Oberbeckmann S."/>
            <person name="Bunk B."/>
            <person name="Jeske O."/>
            <person name="Meyerdierks A."/>
            <person name="Storesund J.E."/>
            <person name="Kallscheuer N."/>
            <person name="Luecker S."/>
            <person name="Lage O.M."/>
            <person name="Pohl T."/>
            <person name="Merkel B.J."/>
            <person name="Hornburger P."/>
            <person name="Mueller R.-W."/>
            <person name="Bruemmer F."/>
            <person name="Labrenz M."/>
            <person name="Spormann A.M."/>
            <person name="Op Den Camp H."/>
            <person name="Overmann J."/>
            <person name="Amann R."/>
            <person name="Jetten M.S.M."/>
            <person name="Mascher T."/>
            <person name="Medema M.H."/>
            <person name="Devos D.P."/>
            <person name="Kaster A.-K."/>
            <person name="Ovreas L."/>
            <person name="Rohde M."/>
            <person name="Galperin M.Y."/>
            <person name="Jogler C."/>
        </authorList>
    </citation>
    <scope>NUCLEOTIDE SEQUENCE [LARGE SCALE GENOMIC DNA]</scope>
    <source>
        <strain evidence="17 18">Mal64</strain>
    </source>
</reference>
<keyword evidence="11" id="KW-0902">Two-component regulatory system</keyword>
<dbReference type="SMART" id="SM01358">
    <property type="entry name" value="HBM"/>
    <property type="match status" value="1"/>
</dbReference>
<evidence type="ECO:0000259" key="15">
    <source>
        <dbReference type="PROSITE" id="PS50109"/>
    </source>
</evidence>
<keyword evidence="5 17" id="KW-0808">Transferase</keyword>
<dbReference type="InterPro" id="IPR004358">
    <property type="entry name" value="Sig_transdc_His_kin-like_C"/>
</dbReference>